<dbReference type="Gene3D" id="3.90.1300.10">
    <property type="entry name" value="Amidase signature (AS) domain"/>
    <property type="match status" value="1"/>
</dbReference>
<organism evidence="4 5">
    <name type="scientific">Dictyostelium purpureum</name>
    <name type="common">Slime mold</name>
    <dbReference type="NCBI Taxonomy" id="5786"/>
    <lineage>
        <taxon>Eukaryota</taxon>
        <taxon>Amoebozoa</taxon>
        <taxon>Evosea</taxon>
        <taxon>Eumycetozoa</taxon>
        <taxon>Dictyostelia</taxon>
        <taxon>Dictyosteliales</taxon>
        <taxon>Dictyosteliaceae</taxon>
        <taxon>Dictyostelium</taxon>
    </lineage>
</organism>
<evidence type="ECO:0000313" key="5">
    <source>
        <dbReference type="Proteomes" id="UP000001064"/>
    </source>
</evidence>
<feature type="region of interest" description="Disordered" evidence="2">
    <location>
        <begin position="619"/>
        <end position="655"/>
    </location>
</feature>
<dbReference type="EMBL" id="GL871378">
    <property type="protein sequence ID" value="EGC29911.1"/>
    <property type="molecule type" value="Genomic_DNA"/>
</dbReference>
<dbReference type="Pfam" id="PF01425">
    <property type="entry name" value="Amidase"/>
    <property type="match status" value="1"/>
</dbReference>
<evidence type="ECO:0000313" key="4">
    <source>
        <dbReference type="EMBL" id="EGC29911.1"/>
    </source>
</evidence>
<dbReference type="InParanoid" id="F1A1M8"/>
<dbReference type="KEGG" id="dpp:DICPUDRAFT_158444"/>
<gene>
    <name evidence="4" type="ORF">DICPUDRAFT_158444</name>
</gene>
<dbReference type="eggNOG" id="KOG1211">
    <property type="taxonomic scope" value="Eukaryota"/>
</dbReference>
<feature type="compositionally biased region" description="Low complexity" evidence="2">
    <location>
        <begin position="1"/>
        <end position="12"/>
    </location>
</feature>
<reference evidence="5" key="1">
    <citation type="journal article" date="2011" name="Genome Biol.">
        <title>Comparative genomics of the social amoebae Dictyostelium discoideum and Dictyostelium purpureum.</title>
        <authorList>
            <consortium name="US DOE Joint Genome Institute (JGI-PGF)"/>
            <person name="Sucgang R."/>
            <person name="Kuo A."/>
            <person name="Tian X."/>
            <person name="Salerno W."/>
            <person name="Parikh A."/>
            <person name="Feasley C.L."/>
            <person name="Dalin E."/>
            <person name="Tu H."/>
            <person name="Huang E."/>
            <person name="Barry K."/>
            <person name="Lindquist E."/>
            <person name="Shapiro H."/>
            <person name="Bruce D."/>
            <person name="Schmutz J."/>
            <person name="Salamov A."/>
            <person name="Fey P."/>
            <person name="Gaudet P."/>
            <person name="Anjard C."/>
            <person name="Babu M.M."/>
            <person name="Basu S."/>
            <person name="Bushmanova Y."/>
            <person name="van der Wel H."/>
            <person name="Katoh-Kurasawa M."/>
            <person name="Dinh C."/>
            <person name="Coutinho P.M."/>
            <person name="Saito T."/>
            <person name="Elias M."/>
            <person name="Schaap P."/>
            <person name="Kay R.R."/>
            <person name="Henrissat B."/>
            <person name="Eichinger L."/>
            <person name="Rivero F."/>
            <person name="Putnam N.H."/>
            <person name="West C.M."/>
            <person name="Loomis W.F."/>
            <person name="Chisholm R.L."/>
            <person name="Shaulsky G."/>
            <person name="Strassmann J.E."/>
            <person name="Queller D.C."/>
            <person name="Kuspa A."/>
            <person name="Grigoriev I.V."/>
        </authorList>
    </citation>
    <scope>NUCLEOTIDE SEQUENCE [LARGE SCALE GENOMIC DNA]</scope>
    <source>
        <strain evidence="5">QSDP1</strain>
    </source>
</reference>
<evidence type="ECO:0000259" key="3">
    <source>
        <dbReference type="Pfam" id="PF01425"/>
    </source>
</evidence>
<dbReference type="STRING" id="5786.F1A1M8"/>
<dbReference type="VEuPathDB" id="AmoebaDB:DICPUDRAFT_158444"/>
<feature type="compositionally biased region" description="Low complexity" evidence="2">
    <location>
        <begin position="619"/>
        <end position="648"/>
    </location>
</feature>
<feature type="domain" description="Amidase" evidence="3">
    <location>
        <begin position="169"/>
        <end position="589"/>
    </location>
</feature>
<dbReference type="PANTHER" id="PTHR11895">
    <property type="entry name" value="TRANSAMIDASE"/>
    <property type="match status" value="1"/>
</dbReference>
<dbReference type="OMA" id="PGWHIDG"/>
<proteinExistence type="inferred from homology"/>
<dbReference type="PANTHER" id="PTHR11895:SF67">
    <property type="entry name" value="AMIDASE DOMAIN-CONTAINING PROTEIN"/>
    <property type="match status" value="1"/>
</dbReference>
<dbReference type="Proteomes" id="UP000001064">
    <property type="component" value="Unassembled WGS sequence"/>
</dbReference>
<dbReference type="RefSeq" id="XP_003293572.1">
    <property type="nucleotide sequence ID" value="XM_003293524.1"/>
</dbReference>
<dbReference type="InterPro" id="IPR036928">
    <property type="entry name" value="AS_sf"/>
</dbReference>
<feature type="region of interest" description="Disordered" evidence="2">
    <location>
        <begin position="1"/>
        <end position="23"/>
    </location>
</feature>
<sequence length="655" mass="72626">MSLSSSTTNSNSKNKKGNHKSDKVYDLTPYDAPRLQGFLLKSTVFLCESHYLKNSFLSTLYVKNKVPVITQFNTDNMPTFYPIVEKQPEGDFKFKKYFAEDIFLDQNLIDICQSSSQNESSSSSSSSNINIPENNSIFIYNKLYKSNKASPNDILNNFIEVKNHSDEQSPPLAAFIKVLESDIKEQANQSSERWKNKEPLSILDGVPISIKDELDQIGYHTTCGTTFLSKCYPNVKEEDSFVAKKLRERGAILVGKNNMHEIGISTLGYNTHFGFTRNPYNINHYPGGSSSGSAASVSSGLNPISIGCDGGGSIRVPASLCGVVGIKPTFARVSHGGVFELCYSVGHIGPIGSCVVDTAVGYACIAGADPKDPQSVTAEQLGGKPTLPIFTEIPMEQPLKGLKIGIFKDWINDCIEDIKEQTYKCIDILREQGAEIVEIEIPNLLVSRISQLVLILSEMKTSMKRFKNHNNEFQLDSRISLAIAGMFTAEDYIQSNRIRTYCIEELKKIFTNVDAIVTPTNGVVAPEIEKGVPQLGEVNIRAVGDLMKFVFLGNISGIPGISIPIGVTKQNNLPIGFQIMGKWWEEDLLFYISFVLERNIKFNGKPQYFNSPLKVSIENNNSNSNNNNNESTNENNKENNTNIPTNNNEENKSDK</sequence>
<dbReference type="GO" id="GO:0017064">
    <property type="term" value="F:fatty acid amide hydrolase activity"/>
    <property type="evidence" value="ECO:0007669"/>
    <property type="project" value="EnsemblProtists"/>
</dbReference>
<dbReference type="OrthoDB" id="566138at2759"/>
<dbReference type="InterPro" id="IPR000120">
    <property type="entry name" value="Amidase"/>
</dbReference>
<dbReference type="GeneID" id="10504888"/>
<dbReference type="InterPro" id="IPR023631">
    <property type="entry name" value="Amidase_dom"/>
</dbReference>
<dbReference type="GO" id="GO:0016020">
    <property type="term" value="C:membrane"/>
    <property type="evidence" value="ECO:0007669"/>
    <property type="project" value="EnsemblProtists"/>
</dbReference>
<accession>F1A1M8</accession>
<comment type="similarity">
    <text evidence="1">Belongs to the amidase family.</text>
</comment>
<dbReference type="SUPFAM" id="SSF75304">
    <property type="entry name" value="Amidase signature (AS) enzymes"/>
    <property type="match status" value="1"/>
</dbReference>
<dbReference type="FunCoup" id="F1A1M8">
    <property type="interactions" value="46"/>
</dbReference>
<name>F1A1M8_DICPU</name>
<evidence type="ECO:0000256" key="2">
    <source>
        <dbReference type="SAM" id="MobiDB-lite"/>
    </source>
</evidence>
<protein>
    <recommendedName>
        <fullName evidence="3">Amidase domain-containing protein</fullName>
    </recommendedName>
</protein>
<keyword evidence="5" id="KW-1185">Reference proteome</keyword>
<dbReference type="GO" id="GO:0070291">
    <property type="term" value="P:N-acylethanolamine metabolic process"/>
    <property type="evidence" value="ECO:0007669"/>
    <property type="project" value="EnsemblProtists"/>
</dbReference>
<dbReference type="AlphaFoldDB" id="F1A1M8"/>
<dbReference type="PROSITE" id="PS00571">
    <property type="entry name" value="AMIDASES"/>
    <property type="match status" value="1"/>
</dbReference>
<evidence type="ECO:0000256" key="1">
    <source>
        <dbReference type="ARBA" id="ARBA00009199"/>
    </source>
</evidence>
<dbReference type="InterPro" id="IPR020556">
    <property type="entry name" value="Amidase_CS"/>
</dbReference>